<dbReference type="EMBL" id="JAKZEL010000024">
    <property type="protein sequence ID" value="KAI4530735.1"/>
    <property type="molecule type" value="Genomic_DNA"/>
</dbReference>
<feature type="compositionally biased region" description="Low complexity" evidence="1">
    <location>
        <begin position="55"/>
        <end position="75"/>
    </location>
</feature>
<feature type="compositionally biased region" description="Basic and acidic residues" evidence="1">
    <location>
        <begin position="29"/>
        <end position="51"/>
    </location>
</feature>
<accession>A0AAD4TSC2</accession>
<sequence>MYEQRPWITRTPLALETLQEPVRQAAPQRDLHREEKSARRRRSVTDAELRPCEQPGPQAGSPGAGAAFPTQTNTTQVVQATAMGLGPGKQLARQARLRGPDALCGSISPTQASSPFRNAVPSLEPLARGRARNRQDPLLDTARGGGRDSLRMGSVAGRAGEPGVGDYRTNTRISSKELKKRKVPSDEDTASDRAGHPQADMGELRAVTSTNNTL</sequence>
<evidence type="ECO:0000313" key="3">
    <source>
        <dbReference type="Proteomes" id="UP001214576"/>
    </source>
</evidence>
<protein>
    <submittedName>
        <fullName evidence="2">Uncharacterized protein</fullName>
    </submittedName>
</protein>
<comment type="caution">
    <text evidence="2">The sequence shown here is derived from an EMBL/GenBank/DDBJ whole genome shotgun (WGS) entry which is preliminary data.</text>
</comment>
<dbReference type="Proteomes" id="UP001214576">
    <property type="component" value="Unassembled WGS sequence"/>
</dbReference>
<feature type="region of interest" description="Disordered" evidence="1">
    <location>
        <begin position="18"/>
        <end position="75"/>
    </location>
</feature>
<dbReference type="AlphaFoldDB" id="A0AAD4TSC2"/>
<organism evidence="2 3">
    <name type="scientific">Ovis ammon polii</name>
    <dbReference type="NCBI Taxonomy" id="230172"/>
    <lineage>
        <taxon>Eukaryota</taxon>
        <taxon>Metazoa</taxon>
        <taxon>Chordata</taxon>
        <taxon>Craniata</taxon>
        <taxon>Vertebrata</taxon>
        <taxon>Euteleostomi</taxon>
        <taxon>Mammalia</taxon>
        <taxon>Eutheria</taxon>
        <taxon>Laurasiatheria</taxon>
        <taxon>Artiodactyla</taxon>
        <taxon>Ruminantia</taxon>
        <taxon>Pecora</taxon>
        <taxon>Bovidae</taxon>
        <taxon>Caprinae</taxon>
        <taxon>Ovis</taxon>
    </lineage>
</organism>
<name>A0AAD4TSC2_OVIAM</name>
<gene>
    <name evidence="2" type="ORF">MG293_018593</name>
</gene>
<evidence type="ECO:0000313" key="2">
    <source>
        <dbReference type="EMBL" id="KAI4530735.1"/>
    </source>
</evidence>
<feature type="region of interest" description="Disordered" evidence="1">
    <location>
        <begin position="125"/>
        <end position="214"/>
    </location>
</feature>
<keyword evidence="3" id="KW-1185">Reference proteome</keyword>
<reference evidence="2" key="1">
    <citation type="submission" date="2022-03" db="EMBL/GenBank/DDBJ databases">
        <title>Genomic analyses of argali, domestic sheep and their hybrids provide insights into chromosomal evolution, heterosis and genetic basis of agronomic traits.</title>
        <authorList>
            <person name="Li M."/>
        </authorList>
    </citation>
    <scope>NUCLEOTIDE SEQUENCE</scope>
    <source>
        <strain evidence="2">CAU-MHL-2022a</strain>
        <tissue evidence="2">Skin</tissue>
    </source>
</reference>
<evidence type="ECO:0000256" key="1">
    <source>
        <dbReference type="SAM" id="MobiDB-lite"/>
    </source>
</evidence>
<proteinExistence type="predicted"/>